<dbReference type="EMBL" id="JAFBMS010000015">
    <property type="protein sequence ID" value="KAG9346752.1"/>
    <property type="molecule type" value="Genomic_DNA"/>
</dbReference>
<dbReference type="Proteomes" id="UP000824540">
    <property type="component" value="Unassembled WGS sequence"/>
</dbReference>
<evidence type="ECO:0000313" key="2">
    <source>
        <dbReference type="Proteomes" id="UP000824540"/>
    </source>
</evidence>
<sequence length="64" mass="7185">MLMEAKNECMAQWDRQGIAAGILECIPLLLLESGLEEMLFQAYAFRVGGHSNRVKLVRADTSCR</sequence>
<keyword evidence="2" id="KW-1185">Reference proteome</keyword>
<comment type="caution">
    <text evidence="1">The sequence shown here is derived from an EMBL/GenBank/DDBJ whole genome shotgun (WGS) entry which is preliminary data.</text>
</comment>
<reference evidence="1" key="1">
    <citation type="thesis" date="2021" institute="BYU ScholarsArchive" country="Provo, UT, USA">
        <title>Applications of and Algorithms for Genome Assembly and Genomic Analyses with an Emphasis on Marine Teleosts.</title>
        <authorList>
            <person name="Pickett B.D."/>
        </authorList>
    </citation>
    <scope>NUCLEOTIDE SEQUENCE</scope>
    <source>
        <strain evidence="1">HI-2016</strain>
    </source>
</reference>
<accession>A0A8T2PAU1</accession>
<proteinExistence type="predicted"/>
<evidence type="ECO:0000313" key="1">
    <source>
        <dbReference type="EMBL" id="KAG9346752.1"/>
    </source>
</evidence>
<dbReference type="AlphaFoldDB" id="A0A8T2PAU1"/>
<name>A0A8T2PAU1_9TELE</name>
<gene>
    <name evidence="1" type="ORF">JZ751_007069</name>
</gene>
<organism evidence="1 2">
    <name type="scientific">Albula glossodonta</name>
    <name type="common">roundjaw bonefish</name>
    <dbReference type="NCBI Taxonomy" id="121402"/>
    <lineage>
        <taxon>Eukaryota</taxon>
        <taxon>Metazoa</taxon>
        <taxon>Chordata</taxon>
        <taxon>Craniata</taxon>
        <taxon>Vertebrata</taxon>
        <taxon>Euteleostomi</taxon>
        <taxon>Actinopterygii</taxon>
        <taxon>Neopterygii</taxon>
        <taxon>Teleostei</taxon>
        <taxon>Albuliformes</taxon>
        <taxon>Albulidae</taxon>
        <taxon>Albula</taxon>
    </lineage>
</organism>
<protein>
    <submittedName>
        <fullName evidence="1">Uncharacterized protein</fullName>
    </submittedName>
</protein>